<dbReference type="Proteomes" id="UP000032180">
    <property type="component" value="Chromosome 9"/>
</dbReference>
<comment type="catalytic activity">
    <reaction evidence="20">
        <text>L-threonyl-[protein] + ATP = O-phospho-L-threonyl-[protein] + ADP + H(+)</text>
        <dbReference type="Rhea" id="RHEA:46608"/>
        <dbReference type="Rhea" id="RHEA-COMP:11060"/>
        <dbReference type="Rhea" id="RHEA-COMP:11605"/>
        <dbReference type="ChEBI" id="CHEBI:15378"/>
        <dbReference type="ChEBI" id="CHEBI:30013"/>
        <dbReference type="ChEBI" id="CHEBI:30616"/>
        <dbReference type="ChEBI" id="CHEBI:61977"/>
        <dbReference type="ChEBI" id="CHEBI:456216"/>
        <dbReference type="EC" id="2.7.11.1"/>
    </reaction>
</comment>
<dbReference type="HOGENOM" id="CLU_247854_0_0_1"/>
<evidence type="ECO:0000256" key="6">
    <source>
        <dbReference type="ARBA" id="ARBA00022553"/>
    </source>
</evidence>
<keyword evidence="19" id="KW-0325">Glycoprotein</keyword>
<evidence type="ECO:0000256" key="12">
    <source>
        <dbReference type="ARBA" id="ARBA00022741"/>
    </source>
</evidence>
<dbReference type="Pfam" id="PF00069">
    <property type="entry name" value="Pkinase"/>
    <property type="match status" value="1"/>
</dbReference>
<name>A0A0D9XGT3_9ORYZ</name>
<reference evidence="28" key="3">
    <citation type="submission" date="2015-04" db="UniProtKB">
        <authorList>
            <consortium name="EnsemblPlants"/>
        </authorList>
    </citation>
    <scope>IDENTIFICATION</scope>
</reference>
<reference evidence="29" key="2">
    <citation type="submission" date="2013-12" db="EMBL/GenBank/DDBJ databases">
        <authorList>
            <person name="Yu Y."/>
            <person name="Lee S."/>
            <person name="de Baynast K."/>
            <person name="Wissotski M."/>
            <person name="Liu L."/>
            <person name="Talag J."/>
            <person name="Goicoechea J."/>
            <person name="Angelova A."/>
            <person name="Jetty R."/>
            <person name="Kudrna D."/>
            <person name="Golser W."/>
            <person name="Rivera L."/>
            <person name="Zhang J."/>
            <person name="Wing R."/>
        </authorList>
    </citation>
    <scope>NUCLEOTIDE SEQUENCE</scope>
</reference>
<protein>
    <recommendedName>
        <fullName evidence="3">non-specific serine/threonine protein kinase</fullName>
        <ecNumber evidence="3">2.7.11.1</ecNumber>
    </recommendedName>
</protein>
<feature type="domain" description="Protein kinase" evidence="26">
    <location>
        <begin position="732"/>
        <end position="1038"/>
    </location>
</feature>
<evidence type="ECO:0000256" key="3">
    <source>
        <dbReference type="ARBA" id="ARBA00012513"/>
    </source>
</evidence>
<evidence type="ECO:0000256" key="25">
    <source>
        <dbReference type="SAM" id="Phobius"/>
    </source>
</evidence>
<proteinExistence type="predicted"/>
<keyword evidence="8" id="KW-0808">Transferase</keyword>
<dbReference type="Gramene" id="LPERR09G15580.1">
    <property type="protein sequence ID" value="LPERR09G15580.1"/>
    <property type="gene ID" value="LPERR09G15580"/>
</dbReference>
<dbReference type="FunFam" id="3.30.200.20:FF:000043">
    <property type="entry name" value="Wall-associated receptor kinase 2"/>
    <property type="match status" value="1"/>
</dbReference>
<feature type="region of interest" description="Disordered" evidence="24">
    <location>
        <begin position="1280"/>
        <end position="1299"/>
    </location>
</feature>
<keyword evidence="15 25" id="KW-1133">Transmembrane helix</keyword>
<evidence type="ECO:0000256" key="22">
    <source>
        <dbReference type="PROSITE-ProRule" id="PRU00076"/>
    </source>
</evidence>
<dbReference type="EnsemblPlants" id="LPERR09G15580.1">
    <property type="protein sequence ID" value="LPERR09G15580.1"/>
    <property type="gene ID" value="LPERR09G15580"/>
</dbReference>
<keyword evidence="11" id="KW-0677">Repeat</keyword>
<keyword evidence="7" id="KW-0433">Leucine-rich repeat</keyword>
<evidence type="ECO:0000256" key="10">
    <source>
        <dbReference type="ARBA" id="ARBA00022729"/>
    </source>
</evidence>
<dbReference type="PANTHER" id="PTHR27005">
    <property type="entry name" value="WALL-ASSOCIATED RECEPTOR KINASE-LIKE 21"/>
    <property type="match status" value="1"/>
</dbReference>
<keyword evidence="4" id="KW-1003">Cell membrane</keyword>
<dbReference type="InterPro" id="IPR000719">
    <property type="entry name" value="Prot_kinase_dom"/>
</dbReference>
<dbReference type="PROSITE" id="PS50026">
    <property type="entry name" value="EGF_3"/>
    <property type="match status" value="1"/>
</dbReference>
<keyword evidence="18" id="KW-0675">Receptor</keyword>
<evidence type="ECO:0000256" key="1">
    <source>
        <dbReference type="ARBA" id="ARBA00004162"/>
    </source>
</evidence>
<evidence type="ECO:0000256" key="17">
    <source>
        <dbReference type="ARBA" id="ARBA00023157"/>
    </source>
</evidence>
<accession>A0A0D9XGT3</accession>
<evidence type="ECO:0000256" key="19">
    <source>
        <dbReference type="ARBA" id="ARBA00023180"/>
    </source>
</evidence>
<dbReference type="InterPro" id="IPR008271">
    <property type="entry name" value="Ser/Thr_kinase_AS"/>
</dbReference>
<feature type="compositionally biased region" description="Basic and acidic residues" evidence="24">
    <location>
        <begin position="1234"/>
        <end position="1243"/>
    </location>
</feature>
<evidence type="ECO:0000256" key="2">
    <source>
        <dbReference type="ARBA" id="ARBA00004479"/>
    </source>
</evidence>
<keyword evidence="29" id="KW-1185">Reference proteome</keyword>
<keyword evidence="6" id="KW-0597">Phosphoprotein</keyword>
<keyword evidence="5" id="KW-0723">Serine/threonine-protein kinase</keyword>
<dbReference type="InterPro" id="IPR017441">
    <property type="entry name" value="Protein_kinase_ATP_BS"/>
</dbReference>
<feature type="binding site" evidence="23">
    <location>
        <position position="761"/>
    </location>
    <ligand>
        <name>ATP</name>
        <dbReference type="ChEBI" id="CHEBI:30616"/>
    </ligand>
</feature>
<dbReference type="EC" id="2.7.11.1" evidence="3"/>
<sequence length="1519" mass="165475">MCGIVMVPFPFGIGRLLLLRLAGVQPHLRPAHPPAAAAPRRRRRVLDISIANAMVRAGRVGVGINIMYYADASVPDEGRAMWRGLGDGGLFTLSDNSNDFIIFQECDCDGCFGECTNTPESFQCRCPEGTQGDYTQSHGCIRTPPPPSTAIKKSKITIQREIDEFINEVAILSQINHRNVVKLFGSISMYELRSLSWSDRLRIATETAKAIAYLHSSVSIPIIHRDIKSANILLDDTLTSKVSDFGASRYIPVDQIEVTTKVQGTLGYMDPTYYYTQRLTEKSDVYSFGVILVELLTRKKPFSHLTHEGEGLVAYFVTSFTQGNLVNTLDLQVMKEANVKVVEEVATLVVACLQLRGEDRPTMRQVEMTLDGIQTYKDQASGNLSVEKFGGINSTVARNFLPTQEERCLQDGTRQYSLEEEILLSSSSMAGGLFMVSMPRLVFFAAALAVAEAVILVRHPGCPTTCGDVAVPFPFGIGAGCYYSESPGFSLTCDRTTHPPRLLLGNAGAFQVLNIFIANATVRAARVGGVNITYGGNMSSSPSSTDEGRAEEQGWLAQATISVRLDETVVAVSLGWAIASAHLGQDGAAAPENATCAGNACESKHSSCRHVVAAATDGYVCDCDDGFQGNPYIAAGCQRNPTNGSCQGCYSNTRAPIFFLSLGLSIGVGALLIILGILIFRNHKHRRTKKLRQKYFRQNRGQLLQQLVAQRTDIAERMIIPLEKLEGATNNFDKSFEIGGGAHGTVYKGILSDLHVIAIKKSRIVVQREIDEFINEIAILSQINHRNVVKLIGCCLETEVPLLVYEFVSNGTLYSHLHVNGSRSLPWSDRLRIATEIAKAIAYLHSSISIPIIHRDIKSTNILLDDSLTSKVSDFGASRYVPNDQTGITTKVQGTFGYMDPTYYYTQKLTEKSDVYSFGVILVELLTRKKPFLPHIIEGEGKMLLLIAILALSVHLVAAAAAMQPHETCLRRCGDFEIPYPFGIGSGCHLETGDWTFVLSCNRSEDGRLRVYNYQIEVVDISVRLGQLRIYSAINPWCYNGSTGAMNDQSNWGYDMSITNFRINDALNRFTVIGCNSLAYILSPDGTPSADGYMTACMATCPGVGRLENGSCAGVGCCQTAIPGGLNGYQVVFEEKFNTSGTAMFSRCSYTVLVDSRAFNFSTTYVTTDELMVAHGGQLPLVLDWAIGNKTCKEARQNASAITASVSTPSTVMPVASSAIAPPVTRATPTSSTDAKEDSWRDQRHGRFCSPPVFLHALARLPDHVRRRGRAVPLRHRCRAAATTRTRRGSTSPAIGTPTPPRLFLGDAGVFQLLDISIANATVRAACVGAINITYGGGGGNNTAGREEGVDRGGVQGDPRVLPLPLFFETSTTYTAVPVLLGWTIQSTRRGPNGEQLQVPCRHRGAEPARAATVLAATSPDPNALATSFLSIWRFTNTLTKSDSFGIILVEFLTRKKPFSHVTPYSESLIARFVTTFTKSNMPGIIDLQVMKEVDMKIVALAVTLGKAKRRRPAYHEAS</sequence>
<dbReference type="InterPro" id="IPR011009">
    <property type="entry name" value="Kinase-like_dom_sf"/>
</dbReference>
<evidence type="ECO:0000259" key="26">
    <source>
        <dbReference type="PROSITE" id="PS50011"/>
    </source>
</evidence>
<feature type="domain" description="EGF-like" evidence="27">
    <location>
        <begin position="592"/>
        <end position="638"/>
    </location>
</feature>
<evidence type="ECO:0000256" key="8">
    <source>
        <dbReference type="ARBA" id="ARBA00022679"/>
    </source>
</evidence>
<feature type="transmembrane region" description="Helical" evidence="25">
    <location>
        <begin position="943"/>
        <end position="963"/>
    </location>
</feature>
<evidence type="ECO:0000256" key="15">
    <source>
        <dbReference type="ARBA" id="ARBA00022989"/>
    </source>
</evidence>
<dbReference type="InterPro" id="IPR001245">
    <property type="entry name" value="Ser-Thr/Tyr_kinase_cat_dom"/>
</dbReference>
<keyword evidence="14 23" id="KW-0067">ATP-binding</keyword>
<evidence type="ECO:0000256" key="23">
    <source>
        <dbReference type="PROSITE-ProRule" id="PRU10141"/>
    </source>
</evidence>
<dbReference type="SUPFAM" id="SSF56112">
    <property type="entry name" value="Protein kinase-like (PK-like)"/>
    <property type="match status" value="2"/>
</dbReference>
<dbReference type="FunFam" id="1.10.510.10:FF:000358">
    <property type="entry name" value="Putative leucine-rich repeat receptor-like serine/threonine-protein kinase"/>
    <property type="match status" value="1"/>
</dbReference>
<evidence type="ECO:0000256" key="14">
    <source>
        <dbReference type="ARBA" id="ARBA00022840"/>
    </source>
</evidence>
<dbReference type="Gene3D" id="3.30.200.20">
    <property type="entry name" value="Phosphorylase Kinase, domain 1"/>
    <property type="match status" value="2"/>
</dbReference>
<dbReference type="FunFam" id="1.10.510.10:FF:000084">
    <property type="entry name" value="Wall-associated receptor kinase 2"/>
    <property type="match status" value="1"/>
</dbReference>
<keyword evidence="13" id="KW-0418">Kinase</keyword>
<evidence type="ECO:0000256" key="16">
    <source>
        <dbReference type="ARBA" id="ARBA00023136"/>
    </source>
</evidence>
<dbReference type="SMART" id="SM00181">
    <property type="entry name" value="EGF"/>
    <property type="match status" value="2"/>
</dbReference>
<dbReference type="GO" id="GO:0004674">
    <property type="term" value="F:protein serine/threonine kinase activity"/>
    <property type="evidence" value="ECO:0007669"/>
    <property type="project" value="UniProtKB-KW"/>
</dbReference>
<dbReference type="PANTHER" id="PTHR27005:SF215">
    <property type="entry name" value="OS09G0562600 PROTEIN"/>
    <property type="match status" value="1"/>
</dbReference>
<dbReference type="InterPro" id="IPR045274">
    <property type="entry name" value="WAK-like"/>
</dbReference>
<dbReference type="PROSITE" id="PS50011">
    <property type="entry name" value="PROTEIN_KINASE_DOM"/>
    <property type="match status" value="2"/>
</dbReference>
<comment type="catalytic activity">
    <reaction evidence="21">
        <text>L-seryl-[protein] + ATP = O-phospho-L-seryl-[protein] + ADP + H(+)</text>
        <dbReference type="Rhea" id="RHEA:17989"/>
        <dbReference type="Rhea" id="RHEA-COMP:9863"/>
        <dbReference type="Rhea" id="RHEA-COMP:11604"/>
        <dbReference type="ChEBI" id="CHEBI:15378"/>
        <dbReference type="ChEBI" id="CHEBI:29999"/>
        <dbReference type="ChEBI" id="CHEBI:30616"/>
        <dbReference type="ChEBI" id="CHEBI:83421"/>
        <dbReference type="ChEBI" id="CHEBI:456216"/>
        <dbReference type="EC" id="2.7.11.1"/>
    </reaction>
</comment>
<evidence type="ECO:0000256" key="18">
    <source>
        <dbReference type="ARBA" id="ARBA00023170"/>
    </source>
</evidence>
<keyword evidence="22" id="KW-0245">EGF-like domain</keyword>
<feature type="transmembrane region" description="Helical" evidence="25">
    <location>
        <begin position="657"/>
        <end position="680"/>
    </location>
</feature>
<evidence type="ECO:0000256" key="11">
    <source>
        <dbReference type="ARBA" id="ARBA00022737"/>
    </source>
</evidence>
<dbReference type="CDD" id="cd00053">
    <property type="entry name" value="EGF"/>
    <property type="match status" value="1"/>
</dbReference>
<dbReference type="SMART" id="SM00220">
    <property type="entry name" value="S_TKc"/>
    <property type="match status" value="2"/>
</dbReference>
<keyword evidence="12 23" id="KW-0547">Nucleotide-binding</keyword>
<dbReference type="GO" id="GO:0007166">
    <property type="term" value="P:cell surface receptor signaling pathway"/>
    <property type="evidence" value="ECO:0007669"/>
    <property type="project" value="InterPro"/>
</dbReference>
<dbReference type="GO" id="GO:0005524">
    <property type="term" value="F:ATP binding"/>
    <property type="evidence" value="ECO:0007669"/>
    <property type="project" value="UniProtKB-UniRule"/>
</dbReference>
<dbReference type="InterPro" id="IPR025287">
    <property type="entry name" value="WAK_GUB"/>
</dbReference>
<keyword evidence="16 25" id="KW-0472">Membrane</keyword>
<dbReference type="STRING" id="77586.A0A0D9XGT3"/>
<evidence type="ECO:0000256" key="4">
    <source>
        <dbReference type="ARBA" id="ARBA00022475"/>
    </source>
</evidence>
<evidence type="ECO:0000313" key="29">
    <source>
        <dbReference type="Proteomes" id="UP000032180"/>
    </source>
</evidence>
<dbReference type="InterPro" id="IPR000742">
    <property type="entry name" value="EGF"/>
</dbReference>
<dbReference type="Pfam" id="PF07714">
    <property type="entry name" value="PK_Tyr_Ser-Thr"/>
    <property type="match status" value="1"/>
</dbReference>
<reference evidence="28 29" key="1">
    <citation type="submission" date="2012-08" db="EMBL/GenBank/DDBJ databases">
        <title>Oryza genome evolution.</title>
        <authorList>
            <person name="Wing R.A."/>
        </authorList>
    </citation>
    <scope>NUCLEOTIDE SEQUENCE</scope>
</reference>
<dbReference type="Gene3D" id="1.10.510.10">
    <property type="entry name" value="Transferase(Phosphotransferase) domain 1"/>
    <property type="match status" value="2"/>
</dbReference>
<organism evidence="28 29">
    <name type="scientific">Leersia perrieri</name>
    <dbReference type="NCBI Taxonomy" id="77586"/>
    <lineage>
        <taxon>Eukaryota</taxon>
        <taxon>Viridiplantae</taxon>
        <taxon>Streptophyta</taxon>
        <taxon>Embryophyta</taxon>
        <taxon>Tracheophyta</taxon>
        <taxon>Spermatophyta</taxon>
        <taxon>Magnoliopsida</taxon>
        <taxon>Liliopsida</taxon>
        <taxon>Poales</taxon>
        <taxon>Poaceae</taxon>
        <taxon>BOP clade</taxon>
        <taxon>Oryzoideae</taxon>
        <taxon>Oryzeae</taxon>
        <taxon>Oryzinae</taxon>
        <taxon>Leersia</taxon>
    </lineage>
</organism>
<dbReference type="Pfam" id="PF13947">
    <property type="entry name" value="GUB_WAK_bind"/>
    <property type="match status" value="2"/>
</dbReference>
<feature type="region of interest" description="Disordered" evidence="24">
    <location>
        <begin position="1223"/>
        <end position="1243"/>
    </location>
</feature>
<evidence type="ECO:0000256" key="24">
    <source>
        <dbReference type="SAM" id="MobiDB-lite"/>
    </source>
</evidence>
<evidence type="ECO:0000256" key="13">
    <source>
        <dbReference type="ARBA" id="ARBA00022777"/>
    </source>
</evidence>
<evidence type="ECO:0000256" key="20">
    <source>
        <dbReference type="ARBA" id="ARBA00047899"/>
    </source>
</evidence>
<evidence type="ECO:0000256" key="9">
    <source>
        <dbReference type="ARBA" id="ARBA00022692"/>
    </source>
</evidence>
<keyword evidence="17" id="KW-1015">Disulfide bond</keyword>
<comment type="caution">
    <text evidence="22">Lacks conserved residue(s) required for the propagation of feature annotation.</text>
</comment>
<comment type="subcellular location">
    <subcellularLocation>
        <location evidence="1">Cell membrane</location>
        <topology evidence="1">Single-pass membrane protein</topology>
    </subcellularLocation>
    <subcellularLocation>
        <location evidence="2">Membrane</location>
        <topology evidence="2">Single-pass type I membrane protein</topology>
    </subcellularLocation>
</comment>
<dbReference type="PROSITE" id="PS00107">
    <property type="entry name" value="PROTEIN_KINASE_ATP"/>
    <property type="match status" value="1"/>
</dbReference>
<evidence type="ECO:0000256" key="21">
    <source>
        <dbReference type="ARBA" id="ARBA00048679"/>
    </source>
</evidence>
<dbReference type="PROSITE" id="PS00108">
    <property type="entry name" value="PROTEIN_KINASE_ST"/>
    <property type="match status" value="2"/>
</dbReference>
<evidence type="ECO:0000256" key="7">
    <source>
        <dbReference type="ARBA" id="ARBA00022614"/>
    </source>
</evidence>
<feature type="domain" description="Protein kinase" evidence="26">
    <location>
        <begin position="79"/>
        <end position="370"/>
    </location>
</feature>
<keyword evidence="10" id="KW-0732">Signal</keyword>
<dbReference type="GO" id="GO:0030247">
    <property type="term" value="F:polysaccharide binding"/>
    <property type="evidence" value="ECO:0007669"/>
    <property type="project" value="InterPro"/>
</dbReference>
<evidence type="ECO:0000256" key="5">
    <source>
        <dbReference type="ARBA" id="ARBA00022527"/>
    </source>
</evidence>
<keyword evidence="9 25" id="KW-0812">Transmembrane</keyword>
<evidence type="ECO:0000313" key="28">
    <source>
        <dbReference type="EnsemblPlants" id="LPERR09G15580.1"/>
    </source>
</evidence>
<dbReference type="GO" id="GO:0005886">
    <property type="term" value="C:plasma membrane"/>
    <property type="evidence" value="ECO:0007669"/>
    <property type="project" value="UniProtKB-SubCell"/>
</dbReference>
<evidence type="ECO:0000259" key="27">
    <source>
        <dbReference type="PROSITE" id="PS50026"/>
    </source>
</evidence>